<reference evidence="4 5" key="1">
    <citation type="submission" date="2016-02" db="EMBL/GenBank/DDBJ databases">
        <title>Genome sequence of Clostridium thermobutyricum DSM 4928.</title>
        <authorList>
            <person name="Poehlein A."/>
            <person name="Daniel R."/>
        </authorList>
    </citation>
    <scope>NUCLEOTIDE SEQUENCE [LARGE SCALE GENOMIC DNA]</scope>
    <source>
        <strain evidence="4 5">DSM 4928</strain>
    </source>
</reference>
<evidence type="ECO:0008006" key="6">
    <source>
        <dbReference type="Google" id="ProtNLM"/>
    </source>
</evidence>
<dbReference type="PANTHER" id="PTHR37815:SF3">
    <property type="entry name" value="UPF0397 PROTEIN SPR0429"/>
    <property type="match status" value="1"/>
</dbReference>
<proteinExistence type="predicted"/>
<feature type="transmembrane region" description="Helical" evidence="3">
    <location>
        <begin position="135"/>
        <end position="160"/>
    </location>
</feature>
<feature type="transmembrane region" description="Helical" evidence="3">
    <location>
        <begin position="105"/>
        <end position="129"/>
    </location>
</feature>
<dbReference type="EMBL" id="LTAY01000044">
    <property type="protein sequence ID" value="OPX47554.1"/>
    <property type="molecule type" value="Genomic_DNA"/>
</dbReference>
<dbReference type="RefSeq" id="WP_002597235.1">
    <property type="nucleotide sequence ID" value="NZ_LTAY01000044.1"/>
</dbReference>
<keyword evidence="3" id="KW-0472">Membrane</keyword>
<feature type="transmembrane region" description="Helical" evidence="3">
    <location>
        <begin position="6"/>
        <end position="24"/>
    </location>
</feature>
<keyword evidence="1 3" id="KW-0812">Transmembrane</keyword>
<evidence type="ECO:0000313" key="4">
    <source>
        <dbReference type="EMBL" id="OPX47554.1"/>
    </source>
</evidence>
<dbReference type="PANTHER" id="PTHR37815">
    <property type="entry name" value="UPF0397 PROTEIN BC_2624-RELATED"/>
    <property type="match status" value="1"/>
</dbReference>
<feature type="transmembrane region" description="Helical" evidence="3">
    <location>
        <begin position="36"/>
        <end position="53"/>
    </location>
</feature>
<evidence type="ECO:0000256" key="1">
    <source>
        <dbReference type="ARBA" id="ARBA00022692"/>
    </source>
</evidence>
<sequence>MRKKTNETIFLALLSAIVFIGTYINIKIPIGGGTSMIHLGTTAIFISAILVGKDAFFPAAIGCALFDIVTFPMWAIPTFIVKGLTGYVAGKIAFSHGKNGNSVKYNILGFILGSIVSLIGYFLFNWLLFIGWDAAILSLSTSIITSLIGIIIAIPISMGVNVSLKKYKKAN</sequence>
<dbReference type="Proteomes" id="UP000191448">
    <property type="component" value="Unassembled WGS sequence"/>
</dbReference>
<dbReference type="InterPro" id="IPR009825">
    <property type="entry name" value="ECF_substrate-spec-like"/>
</dbReference>
<gene>
    <name evidence="4" type="ORF">CLTHE_17710</name>
</gene>
<dbReference type="AlphaFoldDB" id="A0A1V4SW55"/>
<name>A0A1V4SW55_9CLOT</name>
<comment type="caution">
    <text evidence="4">The sequence shown here is derived from an EMBL/GenBank/DDBJ whole genome shotgun (WGS) entry which is preliminary data.</text>
</comment>
<dbReference type="Gene3D" id="1.10.1760.20">
    <property type="match status" value="1"/>
</dbReference>
<evidence type="ECO:0000256" key="2">
    <source>
        <dbReference type="ARBA" id="ARBA00022989"/>
    </source>
</evidence>
<keyword evidence="2 3" id="KW-1133">Transmembrane helix</keyword>
<dbReference type="GO" id="GO:0016020">
    <property type="term" value="C:membrane"/>
    <property type="evidence" value="ECO:0007669"/>
    <property type="project" value="InterPro"/>
</dbReference>
<dbReference type="Pfam" id="PF07155">
    <property type="entry name" value="ECF-ribofla_trS"/>
    <property type="match status" value="1"/>
</dbReference>
<evidence type="ECO:0000313" key="5">
    <source>
        <dbReference type="Proteomes" id="UP000191448"/>
    </source>
</evidence>
<protein>
    <recommendedName>
        <fullName evidence="6">Thiamine transporter HmpT</fullName>
    </recommendedName>
</protein>
<accession>A0A1V4SW55</accession>
<organism evidence="4 5">
    <name type="scientific">Clostridium thermobutyricum DSM 4928</name>
    <dbReference type="NCBI Taxonomy" id="1121339"/>
    <lineage>
        <taxon>Bacteria</taxon>
        <taxon>Bacillati</taxon>
        <taxon>Bacillota</taxon>
        <taxon>Clostridia</taxon>
        <taxon>Eubacteriales</taxon>
        <taxon>Clostridiaceae</taxon>
        <taxon>Clostridium</taxon>
    </lineage>
</organism>
<dbReference type="OrthoDB" id="411368at2"/>
<evidence type="ECO:0000256" key="3">
    <source>
        <dbReference type="SAM" id="Phobius"/>
    </source>
</evidence>
<feature type="transmembrane region" description="Helical" evidence="3">
    <location>
        <begin position="59"/>
        <end position="84"/>
    </location>
</feature>